<evidence type="ECO:0000259" key="1">
    <source>
        <dbReference type="Pfam" id="PF05598"/>
    </source>
</evidence>
<feature type="non-terminal residue" evidence="3">
    <location>
        <position position="397"/>
    </location>
</feature>
<dbReference type="InterPro" id="IPR025668">
    <property type="entry name" value="Tnp_DDE_dom"/>
</dbReference>
<dbReference type="PANTHER" id="PTHR33803:SF3">
    <property type="entry name" value="BLL1974 PROTEIN"/>
    <property type="match status" value="1"/>
</dbReference>
<protein>
    <submittedName>
        <fullName evidence="3">Uncharacterized protein</fullName>
    </submittedName>
</protein>
<dbReference type="EMBL" id="LAZR01020894">
    <property type="protein sequence ID" value="KKL87219.1"/>
    <property type="molecule type" value="Genomic_DNA"/>
</dbReference>
<dbReference type="NCBIfam" id="NF033578">
    <property type="entry name" value="transpos_IS5_1"/>
    <property type="match status" value="1"/>
</dbReference>
<accession>A0A0F9FLD2</accession>
<evidence type="ECO:0000259" key="2">
    <source>
        <dbReference type="Pfam" id="PF13586"/>
    </source>
</evidence>
<proteinExistence type="predicted"/>
<dbReference type="AlphaFoldDB" id="A0A0F9FLD2"/>
<gene>
    <name evidence="3" type="ORF">LCGC14_1936890</name>
</gene>
<dbReference type="InterPro" id="IPR008490">
    <property type="entry name" value="Transposase_InsH_N"/>
</dbReference>
<sequence length="397" mass="46812">MYSYISENQQKIEEFKTDFEMTLDPMNRWIQLSSITPWDDLVSEYIKSLNDKYGAPGLNPRVAVGSLIVKHKLNLSDEETVRTIQENIFIQYFLGLDRYHPEPLFHPAVFVDLRKRMGVANYDKVSQKIIQFARSEELKEKGKGPKRVQKNWGILQLDATVADQYIKYPTDLDLLNDSREWSEEIIDIIFEASMLPKKPRTYRRVARQDFLNVAKKKNKTAKEIRKAIRKQLNYLKRNFGYIDNMLDMFEQGAFPLTHTEQRYLWVIQEVYRQQHYMFRNHIHQCDHRIVSIHQPHVRPIVRGKAKTKVEFGSKIGVSLNCGYARIDKLSWEAYNECNDVEAQVETYKSIHGHYPHTLLVDQIYLTQKNRQWLKERGIAITGKPLGRPKTESPYEKS</sequence>
<dbReference type="Pfam" id="PF05598">
    <property type="entry name" value="DUF772"/>
    <property type="match status" value="1"/>
</dbReference>
<organism evidence="3">
    <name type="scientific">marine sediment metagenome</name>
    <dbReference type="NCBI Taxonomy" id="412755"/>
    <lineage>
        <taxon>unclassified sequences</taxon>
        <taxon>metagenomes</taxon>
        <taxon>ecological metagenomes</taxon>
    </lineage>
</organism>
<reference evidence="3" key="1">
    <citation type="journal article" date="2015" name="Nature">
        <title>Complex archaea that bridge the gap between prokaryotes and eukaryotes.</title>
        <authorList>
            <person name="Spang A."/>
            <person name="Saw J.H."/>
            <person name="Jorgensen S.L."/>
            <person name="Zaremba-Niedzwiedzka K."/>
            <person name="Martijn J."/>
            <person name="Lind A.E."/>
            <person name="van Eijk R."/>
            <person name="Schleper C."/>
            <person name="Guy L."/>
            <person name="Ettema T.J."/>
        </authorList>
    </citation>
    <scope>NUCLEOTIDE SEQUENCE</scope>
</reference>
<comment type="caution">
    <text evidence="3">The sequence shown here is derived from an EMBL/GenBank/DDBJ whole genome shotgun (WGS) entry which is preliminary data.</text>
</comment>
<feature type="domain" description="Transposase DDE" evidence="2">
    <location>
        <begin position="358"/>
        <end position="390"/>
    </location>
</feature>
<evidence type="ECO:0000313" key="3">
    <source>
        <dbReference type="EMBL" id="KKL87219.1"/>
    </source>
</evidence>
<dbReference type="Pfam" id="PF13586">
    <property type="entry name" value="DDE_Tnp_1_2"/>
    <property type="match status" value="1"/>
</dbReference>
<name>A0A0F9FLD2_9ZZZZ</name>
<dbReference type="InterPro" id="IPR047710">
    <property type="entry name" value="Transpos_IS5-like"/>
</dbReference>
<feature type="domain" description="Transposase InsH N-terminal" evidence="1">
    <location>
        <begin position="23"/>
        <end position="116"/>
    </location>
</feature>
<dbReference type="PANTHER" id="PTHR33803">
    <property type="entry name" value="IS1478 TRANSPOSASE"/>
    <property type="match status" value="1"/>
</dbReference>